<organism evidence="2 3">
    <name type="scientific">Luteolibacter yonseiensis</name>
    <dbReference type="NCBI Taxonomy" id="1144680"/>
    <lineage>
        <taxon>Bacteria</taxon>
        <taxon>Pseudomonadati</taxon>
        <taxon>Verrucomicrobiota</taxon>
        <taxon>Verrucomicrobiia</taxon>
        <taxon>Verrucomicrobiales</taxon>
        <taxon>Verrucomicrobiaceae</taxon>
        <taxon>Luteolibacter</taxon>
    </lineage>
</organism>
<reference evidence="2" key="1">
    <citation type="submission" date="2021-01" db="EMBL/GenBank/DDBJ databases">
        <title>Modified the classification status of verrucomicrobia.</title>
        <authorList>
            <person name="Feng X."/>
        </authorList>
    </citation>
    <scope>NUCLEOTIDE SEQUENCE</scope>
    <source>
        <strain evidence="2">JCM 18052</strain>
    </source>
</reference>
<evidence type="ECO:0000313" key="2">
    <source>
        <dbReference type="EMBL" id="MBK1816397.1"/>
    </source>
</evidence>
<protein>
    <submittedName>
        <fullName evidence="2">Uncharacterized protein</fullName>
    </submittedName>
</protein>
<keyword evidence="1" id="KW-1133">Transmembrane helix</keyword>
<sequence>MMEILTFLLRLAGAGLVLLAVSHIPIGRHLKWTEDARGMSPVNRSIFHVHTIFICVVLVMMGLPCLLEPRIFLEPSRAGSWLAWSISAFWGLRLYFQWFVYRADLWRGKRLETAMHWWFTFVWIGLAALFALCGMWQAWISG</sequence>
<evidence type="ECO:0000313" key="3">
    <source>
        <dbReference type="Proteomes" id="UP000600139"/>
    </source>
</evidence>
<keyword evidence="1" id="KW-0812">Transmembrane</keyword>
<accession>A0A934V7Q4</accession>
<feature type="transmembrane region" description="Helical" evidence="1">
    <location>
        <begin position="46"/>
        <end position="67"/>
    </location>
</feature>
<dbReference type="Proteomes" id="UP000600139">
    <property type="component" value="Unassembled WGS sequence"/>
</dbReference>
<dbReference type="AlphaFoldDB" id="A0A934V7Q4"/>
<name>A0A934V7Q4_9BACT</name>
<comment type="caution">
    <text evidence="2">The sequence shown here is derived from an EMBL/GenBank/DDBJ whole genome shotgun (WGS) entry which is preliminary data.</text>
</comment>
<feature type="transmembrane region" description="Helical" evidence="1">
    <location>
        <begin position="79"/>
        <end position="96"/>
    </location>
</feature>
<proteinExistence type="predicted"/>
<feature type="transmembrane region" description="Helical" evidence="1">
    <location>
        <begin position="116"/>
        <end position="139"/>
    </location>
</feature>
<keyword evidence="1" id="KW-0472">Membrane</keyword>
<gene>
    <name evidence="2" type="ORF">JIN84_12290</name>
</gene>
<evidence type="ECO:0000256" key="1">
    <source>
        <dbReference type="SAM" id="Phobius"/>
    </source>
</evidence>
<dbReference type="EMBL" id="JAENIK010000011">
    <property type="protein sequence ID" value="MBK1816397.1"/>
    <property type="molecule type" value="Genomic_DNA"/>
</dbReference>
<keyword evidence="3" id="KW-1185">Reference proteome</keyword>
<dbReference type="RefSeq" id="WP_200351335.1">
    <property type="nucleotide sequence ID" value="NZ_BAABHZ010000006.1"/>
</dbReference>